<dbReference type="GO" id="GO:0016020">
    <property type="term" value="C:membrane"/>
    <property type="evidence" value="ECO:0007669"/>
    <property type="project" value="UniProtKB-SubCell"/>
</dbReference>
<feature type="transmembrane region" description="Helical" evidence="7">
    <location>
        <begin position="206"/>
        <end position="226"/>
    </location>
</feature>
<dbReference type="EMBL" id="ML991791">
    <property type="protein sequence ID" value="KAF2235491.1"/>
    <property type="molecule type" value="Genomic_DNA"/>
</dbReference>
<evidence type="ECO:0000256" key="7">
    <source>
        <dbReference type="SAM" id="Phobius"/>
    </source>
</evidence>
<comment type="subcellular location">
    <subcellularLocation>
        <location evidence="1">Membrane</location>
        <topology evidence="1">Multi-pass membrane protein</topology>
    </subcellularLocation>
</comment>
<proteinExistence type="inferred from homology"/>
<feature type="binding site" evidence="6">
    <location>
        <position position="131"/>
    </location>
    <ligand>
        <name>Zn(2+)</name>
        <dbReference type="ChEBI" id="CHEBI:29105"/>
    </ligand>
</feature>
<dbReference type="PANTHER" id="PTHR20855">
    <property type="entry name" value="ADIPOR/PROGESTIN RECEPTOR-RELATED"/>
    <property type="match status" value="1"/>
</dbReference>
<organism evidence="8 9">
    <name type="scientific">Viridothelium virens</name>
    <name type="common">Speckled blister lichen</name>
    <name type="synonym">Trypethelium virens</name>
    <dbReference type="NCBI Taxonomy" id="1048519"/>
    <lineage>
        <taxon>Eukaryota</taxon>
        <taxon>Fungi</taxon>
        <taxon>Dikarya</taxon>
        <taxon>Ascomycota</taxon>
        <taxon>Pezizomycotina</taxon>
        <taxon>Dothideomycetes</taxon>
        <taxon>Dothideomycetes incertae sedis</taxon>
        <taxon>Trypetheliales</taxon>
        <taxon>Trypetheliaceae</taxon>
        <taxon>Viridothelium</taxon>
    </lineage>
</organism>
<dbReference type="OrthoDB" id="529367at2759"/>
<keyword evidence="6" id="KW-0479">Metal-binding</keyword>
<evidence type="ECO:0000256" key="1">
    <source>
        <dbReference type="ARBA" id="ARBA00004141"/>
    </source>
</evidence>
<feature type="transmembrane region" description="Helical" evidence="7">
    <location>
        <begin position="177"/>
        <end position="194"/>
    </location>
</feature>
<evidence type="ECO:0000256" key="3">
    <source>
        <dbReference type="ARBA" id="ARBA00022692"/>
    </source>
</evidence>
<dbReference type="GO" id="GO:0046872">
    <property type="term" value="F:metal ion binding"/>
    <property type="evidence" value="ECO:0007669"/>
    <property type="project" value="UniProtKB-KW"/>
</dbReference>
<protein>
    <submittedName>
        <fullName evidence="8">HlyIII-domain-containing protein</fullName>
    </submittedName>
</protein>
<keyword evidence="9" id="KW-1185">Reference proteome</keyword>
<keyword evidence="6" id="KW-0862">Zinc</keyword>
<dbReference type="GO" id="GO:0038023">
    <property type="term" value="F:signaling receptor activity"/>
    <property type="evidence" value="ECO:0007669"/>
    <property type="project" value="TreeGrafter"/>
</dbReference>
<evidence type="ECO:0000313" key="8">
    <source>
        <dbReference type="EMBL" id="KAF2235491.1"/>
    </source>
</evidence>
<accession>A0A6A6HCB8</accession>
<gene>
    <name evidence="8" type="ORF">EV356DRAFT_514303</name>
</gene>
<feature type="binding site" evidence="6">
    <location>
        <position position="294"/>
    </location>
    <ligand>
        <name>Zn(2+)</name>
        <dbReference type="ChEBI" id="CHEBI:29105"/>
    </ligand>
</feature>
<evidence type="ECO:0000256" key="2">
    <source>
        <dbReference type="ARBA" id="ARBA00007018"/>
    </source>
</evidence>
<keyword evidence="3 7" id="KW-0812">Transmembrane</keyword>
<comment type="similarity">
    <text evidence="2">Belongs to the ADIPOR family.</text>
</comment>
<dbReference type="AlphaFoldDB" id="A0A6A6HCB8"/>
<dbReference type="Proteomes" id="UP000800092">
    <property type="component" value="Unassembled WGS sequence"/>
</dbReference>
<feature type="binding site" evidence="6">
    <location>
        <position position="298"/>
    </location>
    <ligand>
        <name>Zn(2+)</name>
        <dbReference type="ChEBI" id="CHEBI:29105"/>
    </ligand>
</feature>
<dbReference type="InterPro" id="IPR004254">
    <property type="entry name" value="AdipoR/HlyIII-related"/>
</dbReference>
<dbReference type="PANTHER" id="PTHR20855:SF52">
    <property type="entry name" value="ADIPONECTIN RECEPTOR PROTEIN"/>
    <property type="match status" value="1"/>
</dbReference>
<evidence type="ECO:0000256" key="6">
    <source>
        <dbReference type="PIRSR" id="PIRSR604254-1"/>
    </source>
</evidence>
<feature type="transmembrane region" description="Helical" evidence="7">
    <location>
        <begin position="77"/>
        <end position="98"/>
    </location>
</feature>
<feature type="transmembrane region" description="Helical" evidence="7">
    <location>
        <begin position="296"/>
        <end position="316"/>
    </location>
</feature>
<feature type="transmembrane region" description="Helical" evidence="7">
    <location>
        <begin position="149"/>
        <end position="168"/>
    </location>
</feature>
<dbReference type="Pfam" id="PF03006">
    <property type="entry name" value="HlyIII"/>
    <property type="match status" value="1"/>
</dbReference>
<dbReference type="GO" id="GO:0006882">
    <property type="term" value="P:intracellular zinc ion homeostasis"/>
    <property type="evidence" value="ECO:0007669"/>
    <property type="project" value="TreeGrafter"/>
</dbReference>
<feature type="transmembrane region" description="Helical" evidence="7">
    <location>
        <begin position="110"/>
        <end position="133"/>
    </location>
</feature>
<evidence type="ECO:0000313" key="9">
    <source>
        <dbReference type="Proteomes" id="UP000800092"/>
    </source>
</evidence>
<evidence type="ECO:0000256" key="5">
    <source>
        <dbReference type="ARBA" id="ARBA00023136"/>
    </source>
</evidence>
<sequence length="345" mass="38609">MEEKSPRSERERANLISELPQVVEKKVRKALRVVVWDQLPEWQQDNHFIRSGYRPASGSYLGSFQSLGYLHNESVNVYSHLIGAILALATAFSLFSAVGKRYPSADADDLLVLSCYFIGAVACLGLSATYHLISNHSEVVAKFGNKLDYLGIVALIWGSFVPTVYYGFRDDVQLMKVYWTMITTIGAGCAVVSINSEFRKPKWRPFRAAMFVGMGLSAIFPVLHGLRLYGVRRLDETMGLSWVVLQGFLYVLGAGIYAVRNIPIRMRTDDLTSVQLRVPERWRPGQFDIWGSSHQIFHIMVLCAAAAHLMGLLRAFDHRHSLGLNADAASILWIPSPMPLRSANS</sequence>
<evidence type="ECO:0000256" key="4">
    <source>
        <dbReference type="ARBA" id="ARBA00022989"/>
    </source>
</evidence>
<keyword evidence="5 7" id="KW-0472">Membrane</keyword>
<name>A0A6A6HCB8_VIRVR</name>
<keyword evidence="4 7" id="KW-1133">Transmembrane helix</keyword>
<reference evidence="8" key="1">
    <citation type="journal article" date="2020" name="Stud. Mycol.">
        <title>101 Dothideomycetes genomes: a test case for predicting lifestyles and emergence of pathogens.</title>
        <authorList>
            <person name="Haridas S."/>
            <person name="Albert R."/>
            <person name="Binder M."/>
            <person name="Bloem J."/>
            <person name="Labutti K."/>
            <person name="Salamov A."/>
            <person name="Andreopoulos B."/>
            <person name="Baker S."/>
            <person name="Barry K."/>
            <person name="Bills G."/>
            <person name="Bluhm B."/>
            <person name="Cannon C."/>
            <person name="Castanera R."/>
            <person name="Culley D."/>
            <person name="Daum C."/>
            <person name="Ezra D."/>
            <person name="Gonzalez J."/>
            <person name="Henrissat B."/>
            <person name="Kuo A."/>
            <person name="Liang C."/>
            <person name="Lipzen A."/>
            <person name="Lutzoni F."/>
            <person name="Magnuson J."/>
            <person name="Mondo S."/>
            <person name="Nolan M."/>
            <person name="Ohm R."/>
            <person name="Pangilinan J."/>
            <person name="Park H.-J."/>
            <person name="Ramirez L."/>
            <person name="Alfaro M."/>
            <person name="Sun H."/>
            <person name="Tritt A."/>
            <person name="Yoshinaga Y."/>
            <person name="Zwiers L.-H."/>
            <person name="Turgeon B."/>
            <person name="Goodwin S."/>
            <person name="Spatafora J."/>
            <person name="Crous P."/>
            <person name="Grigoriev I."/>
        </authorList>
    </citation>
    <scope>NUCLEOTIDE SEQUENCE</scope>
    <source>
        <strain evidence="8">Tuck. ex Michener</strain>
    </source>
</reference>
<feature type="transmembrane region" description="Helical" evidence="7">
    <location>
        <begin position="238"/>
        <end position="259"/>
    </location>
</feature>